<proteinExistence type="inferred from homology"/>
<evidence type="ECO:0000256" key="4">
    <source>
        <dbReference type="SAM" id="SignalP"/>
    </source>
</evidence>
<gene>
    <name evidence="5" type="ORF">SMCB_2262</name>
</gene>
<dbReference type="PRINTS" id="PR00922">
    <property type="entry name" value="DADACBPTASE3"/>
</dbReference>
<dbReference type="Gene3D" id="3.40.710.10">
    <property type="entry name" value="DD-peptidase/beta-lactamase superfamily"/>
    <property type="match status" value="1"/>
</dbReference>
<evidence type="ECO:0000256" key="3">
    <source>
        <dbReference type="SAM" id="MobiDB-lite"/>
    </source>
</evidence>
<name>A0A060NT15_9BURK</name>
<dbReference type="STRING" id="1458426.SMCB_2262"/>
<keyword evidence="6" id="KW-1185">Reference proteome</keyword>
<dbReference type="KEGG" id="cbab:SMCB_2262"/>
<dbReference type="SUPFAM" id="SSF56601">
    <property type="entry name" value="beta-lactamase/transpeptidase-like"/>
    <property type="match status" value="1"/>
</dbReference>
<accession>A0A060NT15</accession>
<feature type="region of interest" description="Disordered" evidence="3">
    <location>
        <begin position="1"/>
        <end position="20"/>
    </location>
</feature>
<dbReference type="RefSeq" id="WP_082027376.1">
    <property type="nucleotide sequence ID" value="NZ_AP014569.1"/>
</dbReference>
<dbReference type="EMBL" id="AP014569">
    <property type="protein sequence ID" value="BAO84490.1"/>
    <property type="molecule type" value="Genomic_DNA"/>
</dbReference>
<evidence type="ECO:0000313" key="5">
    <source>
        <dbReference type="EMBL" id="BAO84490.1"/>
    </source>
</evidence>
<feature type="chain" id="PRO_5001589089" evidence="4">
    <location>
        <begin position="47"/>
        <end position="532"/>
    </location>
</feature>
<dbReference type="Pfam" id="PF02113">
    <property type="entry name" value="Peptidase_S13"/>
    <property type="match status" value="1"/>
</dbReference>
<dbReference type="InterPro" id="IPR000667">
    <property type="entry name" value="Peptidase_S13"/>
</dbReference>
<dbReference type="Gene3D" id="3.50.80.20">
    <property type="entry name" value="D-Ala-D-Ala carboxypeptidase C, peptidase S13"/>
    <property type="match status" value="1"/>
</dbReference>
<sequence length="532" mass="56199">MFLAHPVGTLRRPPAPRTSSARHTLSALAAHASLAGLLLCSSMAWAASGQTAATAPPAAARHTTPLPPAVTSALRAAALPPEALALWIAPAQPDAAPWLAHQHTAPFNPASTLKLVTSFAALDLLGPGHLWRTEVYSSGDLRERVLHGNLYLRGGGDPALVTEKLWLLLRRVQALGIERIAGDIVLDRSAFAEPEIDPATFNDEPLRAYNAGPDALLVNFRAQVFAFTPDVVAGVARIRAEPPLAGVQVPATVPLSASSPAIASTASPPPAANAAPAQCGDWRAALRADFSHPLQPRFHGSYPAACGVRHWPLAHPEPRRMAERAVHALWLANGGTLGGQVREGSVPVGATERLVFESPTLAEVVRDANKFSNNVMAQHLLLALNQADGPATFARSRQRLQQWWLQRFGPDLPLPEVGNGSGLSRDGRASALALGRLLQQAYASHAMPDLVASLPASGLDGTLRRSRMGAGLAHLKTGSLRDVQALAGYVHRADGQRLVLVALVNHPNAHAARPALDALVQWAASAERPASR</sequence>
<keyword evidence="4" id="KW-0732">Signal</keyword>
<dbReference type="PANTHER" id="PTHR30023">
    <property type="entry name" value="D-ALANYL-D-ALANINE CARBOXYPEPTIDASE"/>
    <property type="match status" value="1"/>
</dbReference>
<dbReference type="PANTHER" id="PTHR30023:SF0">
    <property type="entry name" value="PENICILLIN-SENSITIVE CARBOXYPEPTIDASE A"/>
    <property type="match status" value="1"/>
</dbReference>
<feature type="signal peptide" evidence="4">
    <location>
        <begin position="1"/>
        <end position="46"/>
    </location>
</feature>
<dbReference type="GO" id="GO:0004185">
    <property type="term" value="F:serine-type carboxypeptidase activity"/>
    <property type="evidence" value="ECO:0007669"/>
    <property type="project" value="InterPro"/>
</dbReference>
<keyword evidence="5" id="KW-0645">Protease</keyword>
<dbReference type="Proteomes" id="UP000066014">
    <property type="component" value="Chromosome"/>
</dbReference>
<dbReference type="AlphaFoldDB" id="A0A060NT15"/>
<dbReference type="NCBIfam" id="TIGR00666">
    <property type="entry name" value="PBP4"/>
    <property type="match status" value="1"/>
</dbReference>
<keyword evidence="5" id="KW-0121">Carboxypeptidase</keyword>
<evidence type="ECO:0000256" key="1">
    <source>
        <dbReference type="ARBA" id="ARBA00006096"/>
    </source>
</evidence>
<organism evidence="5 6">
    <name type="scientific">Serpentinimonas maccroryi</name>
    <dbReference type="NCBI Taxonomy" id="1458426"/>
    <lineage>
        <taxon>Bacteria</taxon>
        <taxon>Pseudomonadati</taxon>
        <taxon>Pseudomonadota</taxon>
        <taxon>Betaproteobacteria</taxon>
        <taxon>Burkholderiales</taxon>
        <taxon>Comamonadaceae</taxon>
        <taxon>Serpentinimonas</taxon>
    </lineage>
</organism>
<dbReference type="GO" id="GO:0006508">
    <property type="term" value="P:proteolysis"/>
    <property type="evidence" value="ECO:0007669"/>
    <property type="project" value="InterPro"/>
</dbReference>
<dbReference type="GO" id="GO:0000270">
    <property type="term" value="P:peptidoglycan metabolic process"/>
    <property type="evidence" value="ECO:0007669"/>
    <property type="project" value="TreeGrafter"/>
</dbReference>
<evidence type="ECO:0000256" key="2">
    <source>
        <dbReference type="ARBA" id="ARBA00022801"/>
    </source>
</evidence>
<dbReference type="HOGENOM" id="CLU_017692_2_1_4"/>
<evidence type="ECO:0000313" key="6">
    <source>
        <dbReference type="Proteomes" id="UP000066014"/>
    </source>
</evidence>
<comment type="similarity">
    <text evidence="1">Belongs to the peptidase S13 family.</text>
</comment>
<dbReference type="OrthoDB" id="9802627at2"/>
<dbReference type="InterPro" id="IPR012338">
    <property type="entry name" value="Beta-lactam/transpept-like"/>
</dbReference>
<reference evidence="5 6" key="1">
    <citation type="journal article" date="2014" name="Nat. Commun.">
        <title>Physiological and genomic features of highly alkaliphilic hydrogen-utilizing Betaproteobacteria from a continental serpentinizing site.</title>
        <authorList>
            <person name="Suzuki S."/>
            <person name="Kuenen J.G."/>
            <person name="Schipper K."/>
            <person name="van der Velde S."/>
            <person name="Ishii S."/>
            <person name="Wu A."/>
            <person name="Sorokin D.Y."/>
            <person name="Tenney A."/>
            <person name="Meng X.Y."/>
            <person name="Morrill P.L."/>
            <person name="Kamagata Y."/>
            <person name="Muyzer G."/>
            <person name="Nealson K.H."/>
        </authorList>
    </citation>
    <scope>NUCLEOTIDE SEQUENCE [LARGE SCALE GENOMIC DNA]</scope>
    <source>
        <strain evidence="5 6">B1</strain>
    </source>
</reference>
<keyword evidence="2" id="KW-0378">Hydrolase</keyword>
<protein>
    <submittedName>
        <fullName evidence="5">D-alanyl-D-alanine carboxypeptidase</fullName>
    </submittedName>
</protein>